<protein>
    <submittedName>
        <fullName evidence="10">KLLA0F18084p</fullName>
    </submittedName>
</protein>
<dbReference type="PaxDb" id="284590-Q6CJJ8"/>
<feature type="domain" description="Zn(2)-C6 fungal-type" evidence="9">
    <location>
        <begin position="4"/>
        <end position="34"/>
    </location>
</feature>
<keyword evidence="5" id="KW-0804">Transcription</keyword>
<keyword evidence="6" id="KW-0539">Nucleus</keyword>
<organism evidence="10 11">
    <name type="scientific">Kluyveromyces lactis (strain ATCC 8585 / CBS 2359 / DSM 70799 / NBRC 1267 / NRRL Y-1140 / WM37)</name>
    <name type="common">Yeast</name>
    <name type="synonym">Candida sphaerica</name>
    <dbReference type="NCBI Taxonomy" id="284590"/>
    <lineage>
        <taxon>Eukaryota</taxon>
        <taxon>Fungi</taxon>
        <taxon>Dikarya</taxon>
        <taxon>Ascomycota</taxon>
        <taxon>Saccharomycotina</taxon>
        <taxon>Saccharomycetes</taxon>
        <taxon>Saccharomycetales</taxon>
        <taxon>Saccharomycetaceae</taxon>
        <taxon>Kluyveromyces</taxon>
    </lineage>
</organism>
<evidence type="ECO:0000256" key="2">
    <source>
        <dbReference type="ARBA" id="ARBA00022833"/>
    </source>
</evidence>
<keyword evidence="4" id="KW-0238">DNA-binding</keyword>
<dbReference type="AlphaFoldDB" id="Q6CJJ8"/>
<dbReference type="EMBL" id="CR382126">
    <property type="protein sequence ID" value="CAG98599.1"/>
    <property type="molecule type" value="Genomic_DNA"/>
</dbReference>
<keyword evidence="8" id="KW-0812">Transmembrane</keyword>
<keyword evidence="1" id="KW-0479">Metal-binding</keyword>
<dbReference type="SMART" id="SM00066">
    <property type="entry name" value="GAL4"/>
    <property type="match status" value="1"/>
</dbReference>
<feature type="compositionally biased region" description="Polar residues" evidence="7">
    <location>
        <begin position="222"/>
        <end position="232"/>
    </location>
</feature>
<dbReference type="InterPro" id="IPR001138">
    <property type="entry name" value="Zn2Cys6_DnaBD"/>
</dbReference>
<feature type="compositionally biased region" description="Low complexity" evidence="7">
    <location>
        <begin position="211"/>
        <end position="221"/>
    </location>
</feature>
<dbReference type="CDD" id="cd00067">
    <property type="entry name" value="GAL4"/>
    <property type="match status" value="1"/>
</dbReference>
<dbReference type="CDD" id="cd12148">
    <property type="entry name" value="fungal_TF_MHR"/>
    <property type="match status" value="1"/>
</dbReference>
<keyword evidence="11" id="KW-1185">Reference proteome</keyword>
<feature type="region of interest" description="Disordered" evidence="7">
    <location>
        <begin position="146"/>
        <end position="232"/>
    </location>
</feature>
<evidence type="ECO:0000256" key="4">
    <source>
        <dbReference type="ARBA" id="ARBA00023125"/>
    </source>
</evidence>
<proteinExistence type="predicted"/>
<dbReference type="PROSITE" id="PS50048">
    <property type="entry name" value="ZN2_CY6_FUNGAL_2"/>
    <property type="match status" value="1"/>
</dbReference>
<dbReference type="HOGENOM" id="CLU_339491_0_0_1"/>
<accession>Q6CJJ8</accession>
<feature type="transmembrane region" description="Helical" evidence="8">
    <location>
        <begin position="702"/>
        <end position="728"/>
    </location>
</feature>
<feature type="compositionally biased region" description="Low complexity" evidence="7">
    <location>
        <begin position="155"/>
        <end position="182"/>
    </location>
</feature>
<evidence type="ECO:0000256" key="7">
    <source>
        <dbReference type="SAM" id="MobiDB-lite"/>
    </source>
</evidence>
<dbReference type="Gene3D" id="4.10.240.10">
    <property type="entry name" value="Zn(2)-C6 fungal-type DNA-binding domain"/>
    <property type="match status" value="1"/>
</dbReference>
<dbReference type="SUPFAM" id="SSF57701">
    <property type="entry name" value="Zn2/Cys6 DNA-binding domain"/>
    <property type="match status" value="1"/>
</dbReference>
<dbReference type="InterPro" id="IPR036864">
    <property type="entry name" value="Zn2-C6_fun-type_DNA-bd_sf"/>
</dbReference>
<evidence type="ECO:0000313" key="10">
    <source>
        <dbReference type="EMBL" id="CAG98599.1"/>
    </source>
</evidence>
<reference evidence="10 11" key="1">
    <citation type="journal article" date="2004" name="Nature">
        <title>Genome evolution in yeasts.</title>
        <authorList>
            <consortium name="Genolevures"/>
            <person name="Dujon B."/>
            <person name="Sherman D."/>
            <person name="Fischer G."/>
            <person name="Durrens P."/>
            <person name="Casaregola S."/>
            <person name="Lafontaine I."/>
            <person name="de Montigny J."/>
            <person name="Marck C."/>
            <person name="Neuveglise C."/>
            <person name="Talla E."/>
            <person name="Goffard N."/>
            <person name="Frangeul L."/>
            <person name="Aigle M."/>
            <person name="Anthouard V."/>
            <person name="Babour A."/>
            <person name="Barbe V."/>
            <person name="Barnay S."/>
            <person name="Blanchin S."/>
            <person name="Beckerich J.M."/>
            <person name="Beyne E."/>
            <person name="Bleykasten C."/>
            <person name="Boisrame A."/>
            <person name="Boyer J."/>
            <person name="Cattolico L."/>
            <person name="Confanioleri F."/>
            <person name="de Daruvar A."/>
            <person name="Despons L."/>
            <person name="Fabre E."/>
            <person name="Fairhead C."/>
            <person name="Ferry-Dumazet H."/>
            <person name="Groppi A."/>
            <person name="Hantraye F."/>
            <person name="Hennequin C."/>
            <person name="Jauniaux N."/>
            <person name="Joyet P."/>
            <person name="Kachouri R."/>
            <person name="Kerrest A."/>
            <person name="Koszul R."/>
            <person name="Lemaire M."/>
            <person name="Lesur I."/>
            <person name="Ma L."/>
            <person name="Muller H."/>
            <person name="Nicaud J.M."/>
            <person name="Nikolski M."/>
            <person name="Oztas S."/>
            <person name="Ozier-Kalogeropoulos O."/>
            <person name="Pellenz S."/>
            <person name="Potier S."/>
            <person name="Richard G.F."/>
            <person name="Straub M.L."/>
            <person name="Suleau A."/>
            <person name="Swennene D."/>
            <person name="Tekaia F."/>
            <person name="Wesolowski-Louvel M."/>
            <person name="Westhof E."/>
            <person name="Wirth B."/>
            <person name="Zeniou-Meyer M."/>
            <person name="Zivanovic I."/>
            <person name="Bolotin-Fukuhara M."/>
            <person name="Thierry A."/>
            <person name="Bouchier C."/>
            <person name="Caudron B."/>
            <person name="Scarpelli C."/>
            <person name="Gaillardin C."/>
            <person name="Weissenbach J."/>
            <person name="Wincker P."/>
            <person name="Souciet J.L."/>
        </authorList>
    </citation>
    <scope>NUCLEOTIDE SEQUENCE [LARGE SCALE GENOMIC DNA]</scope>
    <source>
        <strain evidence="11">ATCC 8585 / CBS 2359 / DSM 70799 / NBRC 1267 / NRRL Y-1140 / WM37</strain>
    </source>
</reference>
<dbReference type="GO" id="GO:0000978">
    <property type="term" value="F:RNA polymerase II cis-regulatory region sequence-specific DNA binding"/>
    <property type="evidence" value="ECO:0007669"/>
    <property type="project" value="TreeGrafter"/>
</dbReference>
<dbReference type="RefSeq" id="XP_455891.1">
    <property type="nucleotide sequence ID" value="XM_455891.1"/>
</dbReference>
<dbReference type="GO" id="GO:0005634">
    <property type="term" value="C:nucleus"/>
    <property type="evidence" value="ECO:0007669"/>
    <property type="project" value="TreeGrafter"/>
</dbReference>
<keyword evidence="8" id="KW-1133">Transmembrane helix</keyword>
<dbReference type="eggNOG" id="ENOG502SRFB">
    <property type="taxonomic scope" value="Eukaryota"/>
</dbReference>
<dbReference type="GO" id="GO:0045944">
    <property type="term" value="P:positive regulation of transcription by RNA polymerase II"/>
    <property type="evidence" value="ECO:0007669"/>
    <property type="project" value="TreeGrafter"/>
</dbReference>
<dbReference type="STRING" id="284590.Q6CJJ8"/>
<dbReference type="OMA" id="CVYELPP"/>
<sequence length="860" mass="99063">MSFSCQNCRKTRRKCDRGKPTCARCIKYKIDCVYELPPKHKIKQSVDIGNDMISETQRQQKLHRKQNSVRSSVITPQLHQRQLQRPNESSLPGISHVPLVSHFTPKNTSQFDLNFLQTSSAVPSGGPMDVGLNMSVSLGQSLPLATQISSQSPGSGPDSATSSAMSSSSAPLPSVSASFSSPGNISNMSRHPLLSHHGYQNQHHQQHQNHHNNNNNNNNNNINGDENGNTDNLRYEQTHKVHENDPEFVHTSFAEYDLRARFETTNEFYSYVIKDPFYHYFLVSQILTGSKLIKLDPANSSLWFSCILEASNALQPLSVEGIVDKIRNERSDSPTKLIDDMLSLLPPQDKMRTILSHFYTNVHGPYPILDVNEFEQLYQMIIEQRQYYYDLQTSLKFLTTLMMALRLGYLSLFSYFTKFEPNHASFKWCLQYPIEDQHLKCLSHCIHFLKDNEQLQVQTLILFRLMLLLEDHDDMYSVFGWSDGELCKMINDMGVAIRDEDSNMWMLVCWNNLHYMLLCGAVHDQFDNSVFYDDAHLLDDSQTLEEIISLDDIGKHNLEIKHILKKGYQLFKLIISNRNMERTLDDEQFIQFKINENNGLNLFKLTQPSYEFSIEQEQEIEILPGVPINISIFNDFNKFKWGYFFKVKKLSNQSLLFFHFERTQSPLFWSHLFFTLTAAVEIAKSFVMGLQSLRLMKTPSKFVVSHVICLVTNRTLAVLFGLIIRFLYFKLNCRDPELAALVREILLKLFSILKDVVNCADIDIYRPRTVGMARNLIELFNLGKLELSLTSYLNSSKEELQQYHSNTVQNSSWSAHVKLSPPSNLKTYSKMIMTMTAYNAKEVLNVLSLYDKDPSLFDGF</sequence>
<dbReference type="InterPro" id="IPR050675">
    <property type="entry name" value="OAF3"/>
</dbReference>
<dbReference type="PANTHER" id="PTHR31069">
    <property type="entry name" value="OLEATE-ACTIVATED TRANSCRIPTION FACTOR 1-RELATED"/>
    <property type="match status" value="1"/>
</dbReference>
<evidence type="ECO:0000256" key="3">
    <source>
        <dbReference type="ARBA" id="ARBA00023015"/>
    </source>
</evidence>
<dbReference type="PROSITE" id="PS00463">
    <property type="entry name" value="ZN2_CY6_FUNGAL_1"/>
    <property type="match status" value="1"/>
</dbReference>
<keyword evidence="2" id="KW-0862">Zinc</keyword>
<dbReference type="GO" id="GO:0000981">
    <property type="term" value="F:DNA-binding transcription factor activity, RNA polymerase II-specific"/>
    <property type="evidence" value="ECO:0007669"/>
    <property type="project" value="InterPro"/>
</dbReference>
<dbReference type="Pfam" id="PF00172">
    <property type="entry name" value="Zn_clus"/>
    <property type="match status" value="1"/>
</dbReference>
<dbReference type="Proteomes" id="UP000000598">
    <property type="component" value="Chromosome F"/>
</dbReference>
<dbReference type="PANTHER" id="PTHR31069:SF12">
    <property type="entry name" value="TRANSCRIPTION FACTOR DOMAIN-CONTAINING PROTEIN"/>
    <property type="match status" value="1"/>
</dbReference>
<evidence type="ECO:0000259" key="9">
    <source>
        <dbReference type="PROSITE" id="PS50048"/>
    </source>
</evidence>
<dbReference type="GeneID" id="2895587"/>
<dbReference type="KEGG" id="kla:KLLA0_F18084g"/>
<gene>
    <name evidence="10" type="ORF">KLLA0_F18084g</name>
</gene>
<evidence type="ECO:0000256" key="1">
    <source>
        <dbReference type="ARBA" id="ARBA00022723"/>
    </source>
</evidence>
<feature type="transmembrane region" description="Helical" evidence="8">
    <location>
        <begin position="668"/>
        <end position="690"/>
    </location>
</feature>
<evidence type="ECO:0000313" key="11">
    <source>
        <dbReference type="Proteomes" id="UP000000598"/>
    </source>
</evidence>
<dbReference type="GO" id="GO:0008270">
    <property type="term" value="F:zinc ion binding"/>
    <property type="evidence" value="ECO:0007669"/>
    <property type="project" value="InterPro"/>
</dbReference>
<keyword evidence="8" id="KW-0472">Membrane</keyword>
<name>Q6CJJ8_KLULA</name>
<evidence type="ECO:0000256" key="6">
    <source>
        <dbReference type="ARBA" id="ARBA00023242"/>
    </source>
</evidence>
<dbReference type="InParanoid" id="Q6CJJ8"/>
<evidence type="ECO:0000256" key="8">
    <source>
        <dbReference type="SAM" id="Phobius"/>
    </source>
</evidence>
<keyword evidence="3" id="KW-0805">Transcription regulation</keyword>
<evidence type="ECO:0000256" key="5">
    <source>
        <dbReference type="ARBA" id="ARBA00023163"/>
    </source>
</evidence>